<reference evidence="1 2" key="1">
    <citation type="journal article" date="2022" name="DNA Res.">
        <title>Chromosomal-level genome assembly of the orchid tree Bauhinia variegata (Leguminosae; Cercidoideae) supports the allotetraploid origin hypothesis of Bauhinia.</title>
        <authorList>
            <person name="Zhong Y."/>
            <person name="Chen Y."/>
            <person name="Zheng D."/>
            <person name="Pang J."/>
            <person name="Liu Y."/>
            <person name="Luo S."/>
            <person name="Meng S."/>
            <person name="Qian L."/>
            <person name="Wei D."/>
            <person name="Dai S."/>
            <person name="Zhou R."/>
        </authorList>
    </citation>
    <scope>NUCLEOTIDE SEQUENCE [LARGE SCALE GENOMIC DNA]</scope>
    <source>
        <strain evidence="1">BV-YZ2020</strain>
    </source>
</reference>
<dbReference type="EMBL" id="CM039428">
    <property type="protein sequence ID" value="KAI4350227.1"/>
    <property type="molecule type" value="Genomic_DNA"/>
</dbReference>
<evidence type="ECO:0000313" key="2">
    <source>
        <dbReference type="Proteomes" id="UP000828941"/>
    </source>
</evidence>
<sequence length="359" mass="37658">MGGGGVVVAVATFAIWFLGSSEALGFKCSSESATCQALIDYKSPNATSYGAIQTLFNITNFIDLVGANARPRTTLPTASVDKDQIVRIPFPCNCTNSIGLSNHLPRYIVKDGDTLSHIAQDVFSGLVTYPQIQQANNIPDANKILVGQDFWIPLPCSCEQVNSTTKVVHYGRIVAAGSSVQQLAQQSGIAQDILLDLNNMTDPNALLAGQIFDVPLRACSLGVRSGSLDSSSLVANGTDLYTANGCVKCSCDSSNDWTAQCEASGSNSTCPSMQCQSSGSNSTQLTIGSSNTTSSCPRATCVYDGYSATANANGTIFTNLVTNSTCPASGASRISFHGSPSNLVLIVIHLVLLSLYLCF</sequence>
<name>A0ACB9PNW7_BAUVA</name>
<evidence type="ECO:0000313" key="1">
    <source>
        <dbReference type="EMBL" id="KAI4350227.1"/>
    </source>
</evidence>
<gene>
    <name evidence="1" type="ORF">L6164_004700</name>
</gene>
<comment type="caution">
    <text evidence="1">The sequence shown here is derived from an EMBL/GenBank/DDBJ whole genome shotgun (WGS) entry which is preliminary data.</text>
</comment>
<accession>A0ACB9PNW7</accession>
<dbReference type="Proteomes" id="UP000828941">
    <property type="component" value="Chromosome 3"/>
</dbReference>
<protein>
    <submittedName>
        <fullName evidence="1">Uncharacterized protein</fullName>
    </submittedName>
</protein>
<organism evidence="1 2">
    <name type="scientific">Bauhinia variegata</name>
    <name type="common">Purple orchid tree</name>
    <name type="synonym">Phanera variegata</name>
    <dbReference type="NCBI Taxonomy" id="167791"/>
    <lineage>
        <taxon>Eukaryota</taxon>
        <taxon>Viridiplantae</taxon>
        <taxon>Streptophyta</taxon>
        <taxon>Embryophyta</taxon>
        <taxon>Tracheophyta</taxon>
        <taxon>Spermatophyta</taxon>
        <taxon>Magnoliopsida</taxon>
        <taxon>eudicotyledons</taxon>
        <taxon>Gunneridae</taxon>
        <taxon>Pentapetalae</taxon>
        <taxon>rosids</taxon>
        <taxon>fabids</taxon>
        <taxon>Fabales</taxon>
        <taxon>Fabaceae</taxon>
        <taxon>Cercidoideae</taxon>
        <taxon>Cercideae</taxon>
        <taxon>Bauhiniinae</taxon>
        <taxon>Bauhinia</taxon>
    </lineage>
</organism>
<proteinExistence type="predicted"/>
<keyword evidence="2" id="KW-1185">Reference proteome</keyword>